<dbReference type="RefSeq" id="WP_254977127.1">
    <property type="nucleotide sequence ID" value="NZ_JANDWK010000037.1"/>
</dbReference>
<dbReference type="Gene3D" id="3.60.15.30">
    <property type="entry name" value="Metallo-beta-lactamase domain"/>
    <property type="match status" value="1"/>
</dbReference>
<dbReference type="InterPro" id="IPR038536">
    <property type="entry name" value="Alkyl/aryl-sulf_dimr_sf"/>
</dbReference>
<proteinExistence type="predicted"/>
<evidence type="ECO:0000313" key="2">
    <source>
        <dbReference type="EMBL" id="MCP9600748.1"/>
    </source>
</evidence>
<dbReference type="SUPFAM" id="SSF56281">
    <property type="entry name" value="Metallo-hydrolase/oxidoreductase"/>
    <property type="match status" value="1"/>
</dbReference>
<dbReference type="AlphaFoldDB" id="A0AAW5IXM5"/>
<accession>A0AAW5IXM5</accession>
<dbReference type="PANTHER" id="PTHR43223">
    <property type="entry name" value="ALKYL/ARYL-SULFATASE"/>
    <property type="match status" value="1"/>
</dbReference>
<dbReference type="CDD" id="cd07710">
    <property type="entry name" value="arylsulfatase_Sdsa1-like_MBL-fold"/>
    <property type="match status" value="1"/>
</dbReference>
<gene>
    <name evidence="2" type="ORF">NNC55_12410</name>
</gene>
<dbReference type="InterPro" id="IPR029228">
    <property type="entry name" value="Alkyl_sulf_dimr"/>
</dbReference>
<name>A0AAW5IXM5_9BACT</name>
<dbReference type="Pfam" id="PF00753">
    <property type="entry name" value="Lactamase_B"/>
    <property type="match status" value="1"/>
</dbReference>
<protein>
    <submittedName>
        <fullName evidence="2">MBL fold metallo-hydrolase</fullName>
    </submittedName>
</protein>
<dbReference type="InterPro" id="IPR052195">
    <property type="entry name" value="Bact_Alkyl/Aryl-Sulfatase"/>
</dbReference>
<evidence type="ECO:0000313" key="3">
    <source>
        <dbReference type="Proteomes" id="UP001204486"/>
    </source>
</evidence>
<organism evidence="2 3">
    <name type="scientific">Segatella copri</name>
    <dbReference type="NCBI Taxonomy" id="165179"/>
    <lineage>
        <taxon>Bacteria</taxon>
        <taxon>Pseudomonadati</taxon>
        <taxon>Bacteroidota</taxon>
        <taxon>Bacteroidia</taxon>
        <taxon>Bacteroidales</taxon>
        <taxon>Prevotellaceae</taxon>
        <taxon>Segatella</taxon>
    </lineage>
</organism>
<feature type="domain" description="Metallo-beta-lactamase" evidence="1">
    <location>
        <begin position="123"/>
        <end position="361"/>
    </location>
</feature>
<dbReference type="InterPro" id="IPR001279">
    <property type="entry name" value="Metallo-B-lactamas"/>
</dbReference>
<dbReference type="InterPro" id="IPR036866">
    <property type="entry name" value="RibonucZ/Hydroxyglut_hydro"/>
</dbReference>
<dbReference type="GO" id="GO:0018909">
    <property type="term" value="P:dodecyl sulfate metabolic process"/>
    <property type="evidence" value="ECO:0007669"/>
    <property type="project" value="InterPro"/>
</dbReference>
<dbReference type="EMBL" id="JANDWN010000038">
    <property type="protein sequence ID" value="MCP9600748.1"/>
    <property type="molecule type" value="Genomic_DNA"/>
</dbReference>
<dbReference type="InterPro" id="IPR044097">
    <property type="entry name" value="Bds1/SdsA1_MBL-fold"/>
</dbReference>
<sequence>MIQESPRNEFRQIVDKLDGTYYPEPMNFDESVPDEAFADAQRGFIEGTALTDAITSEPTGRKVWDMASYSFIEGPCPATVHKNLWRMEKLNNFNGIFQVLPYVADGEKGSAGGQIYQARSYDLATMSFVKSKNGWIIIDPLTGSTTAIYAWQQFKEHIDADAELQAIIITHSHVDHYKGVEGLIATEGKKIQQSYTPDTGINDGEVLVVAPDVFYDEAISENLYLGNCMSRRAQYMYGGSLPRSVYGHVGSGLGKTVSEQAGSIPVPSIEIKEATGKEDVRMTIDGLNFIFKNYPGTEAPSEMHVYIEDYCALCPGENITQTMHNLLTPRGAKVRDPKAMAEAIDDAITRFPNTKIIIGTHHWPTWNVAGEGDANNECLKLMEKQRDMYLFFNNQVIHMLNSGYNMEEIANKFALPQSLANEFYCRGYYGSLNHNAKAVAQRYIGWWDGNPANYFKYTDVEIAKRFVADMGGESAVLRKAYDYFELKDYRWTVELTRHIVFVNPQNTEARNLEADALEQLAYSFEAGTWRNIFLAGAFELRGYMQAPKKSKDELLASIHANLKGLSGEYILDYLSILIDGNKVIEAEKDGCNVTCNFDLSIGSYYARVNFCNGVLHYDEITKDEQDSPICFQTETDFADYVYFNLLGGVVNTSYAPLEKVLSFIEIQNNVWNIIEPIETNNKEIMTTRKINVCMPKDGYISWFVTTQNGFPTKVELSDSEGNVYFSSEKKNPQDTSIDPPLAQGSGFIKGSNLTLTVEVNSNQRYELKGTPVLYDIKDEKGVVTGKSFSMAFEDYIDSDYNDIYVNIVGWNNKG</sequence>
<dbReference type="SMART" id="SM00849">
    <property type="entry name" value="Lactamase_B"/>
    <property type="match status" value="1"/>
</dbReference>
<evidence type="ECO:0000259" key="1">
    <source>
        <dbReference type="SMART" id="SM00849"/>
    </source>
</evidence>
<reference evidence="2" key="1">
    <citation type="submission" date="2022-07" db="EMBL/GenBank/DDBJ databases">
        <title>Prevotella copri.</title>
        <authorList>
            <person name="Yang C."/>
        </authorList>
    </citation>
    <scope>NUCLEOTIDE SEQUENCE</scope>
    <source>
        <strain evidence="2">HF1476</strain>
    </source>
</reference>
<dbReference type="PANTHER" id="PTHR43223:SF1">
    <property type="entry name" value="ALKYL_ARYL-SULFATASE BDS1"/>
    <property type="match status" value="1"/>
</dbReference>
<dbReference type="Gene3D" id="1.25.40.880">
    <property type="entry name" value="Alkyl sulfatase, dimerisation domain"/>
    <property type="match status" value="1"/>
</dbReference>
<dbReference type="Pfam" id="PF14863">
    <property type="entry name" value="Alkyl_sulf_dimr"/>
    <property type="match status" value="1"/>
</dbReference>
<comment type="caution">
    <text evidence="2">The sequence shown here is derived from an EMBL/GenBank/DDBJ whole genome shotgun (WGS) entry which is preliminary data.</text>
</comment>
<dbReference type="Proteomes" id="UP001204486">
    <property type="component" value="Unassembled WGS sequence"/>
</dbReference>
<dbReference type="GO" id="GO:0018741">
    <property type="term" value="F:linear primary-alkylsulfatase activity"/>
    <property type="evidence" value="ECO:0007669"/>
    <property type="project" value="InterPro"/>
</dbReference>
<dbReference type="GO" id="GO:0046983">
    <property type="term" value="F:protein dimerization activity"/>
    <property type="evidence" value="ECO:0007669"/>
    <property type="project" value="InterPro"/>
</dbReference>